<gene>
    <name evidence="2" type="ORF">WQQ_23590</name>
</gene>
<sequence length="274" mass="30056">MRRGLARRWRMALASGLLAMSAAVAQAEPAFDPLDEAQALQTATASGGDLSLGLLANTGNTRSSTLTARGALDRHTAQYDNRVDLLYVDSHARGELADRKFSIADKLKLELGRRNYAFGLAHYDHDEVAAIRERISLAAGLGRHLLRGADQLDLDLGLGWSNAQAQDQDGFEDRVIGVVGAVYAHAFNAQSQFRQTVQTEFSSYNLYLASVSTLRLKLSKRWFVSLDYELRHNRKAVADTGHTDEIRSANIGFDFGKAPAQPSPESPLDDLLQN</sequence>
<protein>
    <recommendedName>
        <fullName evidence="4">Salt-induced outer membrane protein</fullName>
    </recommendedName>
</protein>
<keyword evidence="1" id="KW-0732">Signal</keyword>
<feature type="chain" id="PRO_5003712736" description="Salt-induced outer membrane protein" evidence="1">
    <location>
        <begin position="28"/>
        <end position="274"/>
    </location>
</feature>
<accession>I7ZKC5</accession>
<dbReference type="Proteomes" id="UP000003704">
    <property type="component" value="Unassembled WGS sequence"/>
</dbReference>
<name>I7ZKC5_9GAMM</name>
<organism evidence="2 3">
    <name type="scientific">Hydrocarboniphaga effusa AP103</name>
    <dbReference type="NCBI Taxonomy" id="1172194"/>
    <lineage>
        <taxon>Bacteria</taxon>
        <taxon>Pseudomonadati</taxon>
        <taxon>Pseudomonadota</taxon>
        <taxon>Gammaproteobacteria</taxon>
        <taxon>Nevskiales</taxon>
        <taxon>Nevskiaceae</taxon>
        <taxon>Hydrocarboniphaga</taxon>
    </lineage>
</organism>
<reference evidence="2 3" key="1">
    <citation type="journal article" date="2012" name="J. Bacteriol.">
        <title>Genome Sequence of n-Alkane-Degrading Hydrocarboniphaga effusa Strain AP103T (ATCC BAA-332T).</title>
        <authorList>
            <person name="Chang H.K."/>
            <person name="Zylstra G.J."/>
            <person name="Chae J.C."/>
        </authorList>
    </citation>
    <scope>NUCLEOTIDE SEQUENCE [LARGE SCALE GENOMIC DNA]</scope>
    <source>
        <strain evidence="2 3">AP103</strain>
    </source>
</reference>
<evidence type="ECO:0000256" key="1">
    <source>
        <dbReference type="SAM" id="SignalP"/>
    </source>
</evidence>
<dbReference type="STRING" id="1172194.WQQ_23590"/>
<dbReference type="InterPro" id="IPR007433">
    <property type="entry name" value="DUF481"/>
</dbReference>
<dbReference type="RefSeq" id="WP_007185302.1">
    <property type="nucleotide sequence ID" value="NZ_AKGD01000001.1"/>
</dbReference>
<dbReference type="Pfam" id="PF04338">
    <property type="entry name" value="DUF481"/>
    <property type="match status" value="1"/>
</dbReference>
<evidence type="ECO:0000313" key="3">
    <source>
        <dbReference type="Proteomes" id="UP000003704"/>
    </source>
</evidence>
<evidence type="ECO:0000313" key="2">
    <source>
        <dbReference type="EMBL" id="EIT72222.1"/>
    </source>
</evidence>
<feature type="signal peptide" evidence="1">
    <location>
        <begin position="1"/>
        <end position="27"/>
    </location>
</feature>
<keyword evidence="3" id="KW-1185">Reference proteome</keyword>
<dbReference type="AlphaFoldDB" id="I7ZKC5"/>
<dbReference type="EMBL" id="AKGD01000001">
    <property type="protein sequence ID" value="EIT72222.1"/>
    <property type="molecule type" value="Genomic_DNA"/>
</dbReference>
<evidence type="ECO:0008006" key="4">
    <source>
        <dbReference type="Google" id="ProtNLM"/>
    </source>
</evidence>
<proteinExistence type="predicted"/>
<comment type="caution">
    <text evidence="2">The sequence shown here is derived from an EMBL/GenBank/DDBJ whole genome shotgun (WGS) entry which is preliminary data.</text>
</comment>